<dbReference type="Pfam" id="PF00586">
    <property type="entry name" value="AIRS"/>
    <property type="match status" value="2"/>
</dbReference>
<name>A0A7K3WM84_9FLAO</name>
<dbReference type="FunFam" id="3.30.1330.10:FF:000004">
    <property type="entry name" value="Phosphoribosylformylglycinamidine synthase subunit PurL"/>
    <property type="match status" value="1"/>
</dbReference>
<accession>A0A7K3WM84</accession>
<feature type="domain" description="PurM-like C-terminal" evidence="10">
    <location>
        <begin position="204"/>
        <end position="355"/>
    </location>
</feature>
<evidence type="ECO:0000256" key="3">
    <source>
        <dbReference type="ARBA" id="ARBA00022723"/>
    </source>
</evidence>
<dbReference type="EMBL" id="JAAGVY010000005">
    <property type="protein sequence ID" value="NEN22757.1"/>
    <property type="molecule type" value="Genomic_DNA"/>
</dbReference>
<feature type="binding site" evidence="8">
    <location>
        <position position="93"/>
    </location>
    <ligand>
        <name>ATP</name>
        <dbReference type="ChEBI" id="CHEBI:30616"/>
    </ligand>
</feature>
<keyword evidence="13" id="KW-1185">Reference proteome</keyword>
<feature type="domain" description="PurM-like C-terminal" evidence="10">
    <location>
        <begin position="582"/>
        <end position="718"/>
    </location>
</feature>
<evidence type="ECO:0000256" key="6">
    <source>
        <dbReference type="ARBA" id="ARBA00022840"/>
    </source>
</evidence>
<dbReference type="InterPro" id="IPR016188">
    <property type="entry name" value="PurM-like_N"/>
</dbReference>
<dbReference type="InterPro" id="IPR036921">
    <property type="entry name" value="PurM-like_N_sf"/>
</dbReference>
<dbReference type="UniPathway" id="UPA00074">
    <property type="reaction ID" value="UER00128"/>
</dbReference>
<dbReference type="GO" id="GO:0004642">
    <property type="term" value="F:phosphoribosylformylglycinamidine synthase activity"/>
    <property type="evidence" value="ECO:0007669"/>
    <property type="project" value="UniProtKB-UniRule"/>
</dbReference>
<evidence type="ECO:0000256" key="8">
    <source>
        <dbReference type="HAMAP-Rule" id="MF_00420"/>
    </source>
</evidence>
<comment type="function">
    <text evidence="8">Part of the phosphoribosylformylglycinamidine synthase complex involved in the purines biosynthetic pathway. Catalyzes the ATP-dependent conversion of formylglycinamide ribonucleotide (FGAR) and glutamine to yield formylglycinamidine ribonucleotide (FGAM) and glutamate. The FGAM synthase complex is composed of three subunits. PurQ produces an ammonia molecule by converting glutamine to glutamate. PurL transfers the ammonia molecule to FGAR to form FGAM in an ATP-dependent manner. PurS interacts with PurQ and PurL and is thought to assist in the transfer of the ammonia molecule from PurQ to PurL.</text>
</comment>
<evidence type="ECO:0000256" key="5">
    <source>
        <dbReference type="ARBA" id="ARBA00022755"/>
    </source>
</evidence>
<reference evidence="12 13" key="1">
    <citation type="submission" date="2020-02" db="EMBL/GenBank/DDBJ databases">
        <title>Out from the shadows clarifying the taxonomy of the family Cryomorphaceae and related taxa by utilizing the GTDB taxonomic framework.</title>
        <authorList>
            <person name="Bowman J.P."/>
        </authorList>
    </citation>
    <scope>NUCLEOTIDE SEQUENCE [LARGE SCALE GENOMIC DNA]</scope>
    <source>
        <strain evidence="12 13">QSSC 1-22</strain>
    </source>
</reference>
<dbReference type="GO" id="GO:0005524">
    <property type="term" value="F:ATP binding"/>
    <property type="evidence" value="ECO:0007669"/>
    <property type="project" value="UniProtKB-UniRule"/>
</dbReference>
<dbReference type="InterPro" id="IPR036676">
    <property type="entry name" value="PurM-like_C_sf"/>
</dbReference>
<evidence type="ECO:0000259" key="10">
    <source>
        <dbReference type="Pfam" id="PF02769"/>
    </source>
</evidence>
<feature type="binding site" evidence="8">
    <location>
        <position position="270"/>
    </location>
    <ligand>
        <name>Mg(2+)</name>
        <dbReference type="ChEBI" id="CHEBI:18420"/>
        <label>2</label>
    </ligand>
</feature>
<feature type="binding site" evidence="8">
    <location>
        <position position="95"/>
    </location>
    <ligand>
        <name>Mg(2+)</name>
        <dbReference type="ChEBI" id="CHEBI:18420"/>
        <label>1</label>
    </ligand>
</feature>
<evidence type="ECO:0000313" key="13">
    <source>
        <dbReference type="Proteomes" id="UP000486602"/>
    </source>
</evidence>
<dbReference type="Gene3D" id="3.30.1330.10">
    <property type="entry name" value="PurM-like, N-terminal domain"/>
    <property type="match status" value="2"/>
</dbReference>
<dbReference type="InterPro" id="IPR041609">
    <property type="entry name" value="PurL_linker"/>
</dbReference>
<dbReference type="PIRSF" id="PIRSF001587">
    <property type="entry name" value="FGAM_synthase_II"/>
    <property type="match status" value="1"/>
</dbReference>
<comment type="subcellular location">
    <subcellularLocation>
        <location evidence="8">Cytoplasm</location>
    </subcellularLocation>
</comment>
<feature type="binding site" evidence="8">
    <location>
        <position position="538"/>
    </location>
    <ligand>
        <name>ATP</name>
        <dbReference type="ChEBI" id="CHEBI:30616"/>
    </ligand>
</feature>
<evidence type="ECO:0000256" key="2">
    <source>
        <dbReference type="ARBA" id="ARBA00022598"/>
    </source>
</evidence>
<feature type="binding site" evidence="8">
    <location>
        <position position="501"/>
    </location>
    <ligand>
        <name>ATP</name>
        <dbReference type="ChEBI" id="CHEBI:30616"/>
    </ligand>
</feature>
<feature type="binding site" evidence="8">
    <location>
        <position position="242"/>
    </location>
    <ligand>
        <name>substrate</name>
    </ligand>
</feature>
<dbReference type="SUPFAM" id="SSF55326">
    <property type="entry name" value="PurM N-terminal domain-like"/>
    <property type="match status" value="2"/>
</dbReference>
<gene>
    <name evidence="8 12" type="primary">purL</name>
    <name evidence="12" type="ORF">G3O08_04485</name>
</gene>
<feature type="active site" description="Proton acceptor" evidence="8">
    <location>
        <position position="97"/>
    </location>
</feature>
<proteinExistence type="inferred from homology"/>
<dbReference type="RefSeq" id="WP_163283483.1">
    <property type="nucleotide sequence ID" value="NZ_JAAGVY010000005.1"/>
</dbReference>
<keyword evidence="3 8" id="KW-0479">Metal-binding</keyword>
<dbReference type="Proteomes" id="UP000486602">
    <property type="component" value="Unassembled WGS sequence"/>
</dbReference>
<evidence type="ECO:0000259" key="9">
    <source>
        <dbReference type="Pfam" id="PF00586"/>
    </source>
</evidence>
<evidence type="ECO:0000256" key="4">
    <source>
        <dbReference type="ARBA" id="ARBA00022741"/>
    </source>
</evidence>
<dbReference type="Pfam" id="PF02769">
    <property type="entry name" value="AIRS_C"/>
    <property type="match status" value="2"/>
</dbReference>
<organism evidence="12 13">
    <name type="scientific">Cryomorpha ignava</name>
    <dbReference type="NCBI Taxonomy" id="101383"/>
    <lineage>
        <taxon>Bacteria</taxon>
        <taxon>Pseudomonadati</taxon>
        <taxon>Bacteroidota</taxon>
        <taxon>Flavobacteriia</taxon>
        <taxon>Flavobacteriales</taxon>
        <taxon>Cryomorphaceae</taxon>
        <taxon>Cryomorpha</taxon>
    </lineage>
</organism>
<comment type="similarity">
    <text evidence="8">Belongs to the FGAMS family.</text>
</comment>
<dbReference type="EC" id="6.3.5.3" evidence="8"/>
<keyword evidence="2 8" id="KW-0436">Ligase</keyword>
<keyword evidence="5 8" id="KW-0658">Purine biosynthesis</keyword>
<keyword evidence="1 8" id="KW-0963">Cytoplasm</keyword>
<comment type="subunit">
    <text evidence="8">Monomer. Part of the FGAM synthase complex composed of 1 PurL, 1 PurQ and 2 PurS subunits.</text>
</comment>
<evidence type="ECO:0000256" key="1">
    <source>
        <dbReference type="ARBA" id="ARBA00022490"/>
    </source>
</evidence>
<feature type="binding site" evidence="8">
    <location>
        <position position="53"/>
    </location>
    <ligand>
        <name>ATP</name>
        <dbReference type="ChEBI" id="CHEBI:30616"/>
    </ligand>
</feature>
<dbReference type="HAMAP" id="MF_00420">
    <property type="entry name" value="PurL_2"/>
    <property type="match status" value="1"/>
</dbReference>
<feature type="domain" description="PurM-like N-terminal" evidence="9">
    <location>
        <begin position="445"/>
        <end position="568"/>
    </location>
</feature>
<feature type="binding site" evidence="8">
    <location>
        <begin position="96"/>
        <end position="99"/>
    </location>
    <ligand>
        <name>substrate</name>
    </ligand>
</feature>
<dbReference type="GO" id="GO:0000287">
    <property type="term" value="F:magnesium ion binding"/>
    <property type="evidence" value="ECO:0007669"/>
    <property type="project" value="UniProtKB-UniRule"/>
</dbReference>
<keyword evidence="6 8" id="KW-0067">ATP-binding</keyword>
<dbReference type="PANTHER" id="PTHR43555">
    <property type="entry name" value="PHOSPHORIBOSYLFORMYLGLYCINAMIDINE SYNTHASE SUBUNIT PURL"/>
    <property type="match status" value="1"/>
</dbReference>
<dbReference type="CDD" id="cd02204">
    <property type="entry name" value="PurL_repeat2"/>
    <property type="match status" value="1"/>
</dbReference>
<dbReference type="InterPro" id="IPR010074">
    <property type="entry name" value="PRibForGlyAmidine_synth_PurL"/>
</dbReference>
<comment type="caution">
    <text evidence="12">The sequence shown here is derived from an EMBL/GenBank/DDBJ whole genome shotgun (WGS) entry which is preliminary data.</text>
</comment>
<feature type="binding site" evidence="8">
    <location>
        <begin position="314"/>
        <end position="316"/>
    </location>
    <ligand>
        <name>substrate</name>
    </ligand>
</feature>
<dbReference type="GO" id="GO:0006189">
    <property type="term" value="P:'de novo' IMP biosynthetic process"/>
    <property type="evidence" value="ECO:0007669"/>
    <property type="project" value="UniProtKB-UniRule"/>
</dbReference>
<dbReference type="GO" id="GO:0005737">
    <property type="term" value="C:cytoplasm"/>
    <property type="evidence" value="ECO:0007669"/>
    <property type="project" value="UniProtKB-SubCell"/>
</dbReference>
<comment type="caution">
    <text evidence="8">Lacks conserved residue(s) required for the propagation of feature annotation.</text>
</comment>
<dbReference type="NCBIfam" id="TIGR01736">
    <property type="entry name" value="FGAM_synth_II"/>
    <property type="match status" value="1"/>
</dbReference>
<dbReference type="AlphaFoldDB" id="A0A7K3WM84"/>
<feature type="binding site" evidence="8">
    <location>
        <position position="539"/>
    </location>
    <ligand>
        <name>Mg(2+)</name>
        <dbReference type="ChEBI" id="CHEBI:18420"/>
        <label>1</label>
    </ligand>
</feature>
<feature type="active site" evidence="8">
    <location>
        <position position="50"/>
    </location>
</feature>
<feature type="binding site" evidence="8">
    <location>
        <position position="118"/>
    </location>
    <ligand>
        <name>substrate</name>
    </ligand>
</feature>
<dbReference type="SUPFAM" id="SSF56042">
    <property type="entry name" value="PurM C-terminal domain-like"/>
    <property type="match status" value="2"/>
</dbReference>
<dbReference type="Gene3D" id="3.90.650.10">
    <property type="entry name" value="PurM-like C-terminal domain"/>
    <property type="match status" value="2"/>
</dbReference>
<feature type="domain" description="PurM-like N-terminal" evidence="9">
    <location>
        <begin position="77"/>
        <end position="191"/>
    </location>
</feature>
<dbReference type="InterPro" id="IPR010918">
    <property type="entry name" value="PurM-like_C_dom"/>
</dbReference>
<feature type="binding site" evidence="8">
    <location>
        <position position="541"/>
    </location>
    <ligand>
        <name>substrate</name>
    </ligand>
</feature>
<dbReference type="PANTHER" id="PTHR43555:SF1">
    <property type="entry name" value="PHOSPHORIBOSYLFORMYLGLYCINAMIDINE SYNTHASE SUBUNIT PURL"/>
    <property type="match status" value="1"/>
</dbReference>
<sequence length="751" mass="81344">MDTLTKDVATLEQAKNLGLLAEEFEKIKEVLGRTPNFTELSIFSIMWSEHCSYKNSIKWLKTLPKEGPHLLVEAGKENAGLVDIGNGVACAFKIESHNHPSALEPYQGAATGVGGINRDIFTMGARPIAQLNSLRFGAIDTDHTKWLLRGVVKGIGDYGNAFGIPVLGGEVFFDECYQTNPLVNAMSVGIMHADDMISATSHGVGNPVFIVGSATGKDGINGASFASKDITEESAGDLPSVQVGDPFQEKLLLEASLELAKTDAIVGMQDMGAAGITCSTSEMSAVEGFGMRIDLDKVPTRQEDMLPFEILLSESQERMLVVVKKGKEKIVQNIFDKWDLNCVQIGEVTEGGQLEYYMNGELVANVPAHDLVLGGGAPVYDREYKEPAYFAENKKFKIESVPEPTNLAEIGMKLLGLPNIASKRWIFEQYDTMVGTRNMSTNAPSDAGVVNIKDNDSALAMTVDCNARYVHADPKTGTAIAVAEAARNISCTGGEPSAITNCLNFGNPYNPEVYWQFVMAIKGMSEACLKFKTPVTGGNVSFYNQTVIDGKNAVPVFPTPTIGMIGVIKDKKKTMSLDFKEKGDLIFLLGESRDDISSSEYLANIVGTKNSPAPYFNLDEEFAVQKAVRTLIEKDLINAAHDISDGGLYTALVEMGLPRGLGFDITGDAAVREDSFLFGEAQGRILVSLSGSIEEEIIEELLSLKVPFSLLGHVTRGKMVIDDAHYGFIDDAAKIYNHAIERKMDSAVTDV</sequence>
<dbReference type="Pfam" id="PF18072">
    <property type="entry name" value="FGAR-AT_linker"/>
    <property type="match status" value="1"/>
</dbReference>
<evidence type="ECO:0000259" key="11">
    <source>
        <dbReference type="Pfam" id="PF18072"/>
    </source>
</evidence>
<evidence type="ECO:0000313" key="12">
    <source>
        <dbReference type="EMBL" id="NEN22757.1"/>
    </source>
</evidence>
<dbReference type="NCBIfam" id="NF002290">
    <property type="entry name" value="PRK01213.1"/>
    <property type="match status" value="1"/>
</dbReference>
<comment type="catalytic activity">
    <reaction evidence="8">
        <text>N(2)-formyl-N(1)-(5-phospho-beta-D-ribosyl)glycinamide + L-glutamine + ATP + H2O = 2-formamido-N(1)-(5-O-phospho-beta-D-ribosyl)acetamidine + L-glutamate + ADP + phosphate + H(+)</text>
        <dbReference type="Rhea" id="RHEA:17129"/>
        <dbReference type="ChEBI" id="CHEBI:15377"/>
        <dbReference type="ChEBI" id="CHEBI:15378"/>
        <dbReference type="ChEBI" id="CHEBI:29985"/>
        <dbReference type="ChEBI" id="CHEBI:30616"/>
        <dbReference type="ChEBI" id="CHEBI:43474"/>
        <dbReference type="ChEBI" id="CHEBI:58359"/>
        <dbReference type="ChEBI" id="CHEBI:147286"/>
        <dbReference type="ChEBI" id="CHEBI:147287"/>
        <dbReference type="ChEBI" id="CHEBI:456216"/>
        <dbReference type="EC" id="6.3.5.3"/>
    </reaction>
</comment>
<evidence type="ECO:0000256" key="7">
    <source>
        <dbReference type="ARBA" id="ARBA00022842"/>
    </source>
</evidence>
<dbReference type="CDD" id="cd02203">
    <property type="entry name" value="PurL_repeat1"/>
    <property type="match status" value="1"/>
</dbReference>
<protein>
    <recommendedName>
        <fullName evidence="8">Phosphoribosylformylglycinamidine synthase subunit PurL</fullName>
        <shortName evidence="8">FGAM synthase</shortName>
        <ecNumber evidence="8">6.3.5.3</ecNumber>
    </recommendedName>
    <alternativeName>
        <fullName evidence="8">Formylglycinamide ribonucleotide amidotransferase subunit II</fullName>
        <shortName evidence="8">FGAR amidotransferase II</shortName>
        <shortName evidence="8">FGAR-AT II</shortName>
    </alternativeName>
    <alternativeName>
        <fullName evidence="8">Glutamine amidotransferase PurL</fullName>
    </alternativeName>
    <alternativeName>
        <fullName evidence="8">Phosphoribosylformylglycinamidine synthase subunit II</fullName>
    </alternativeName>
</protein>
<feature type="domain" description="Phosphoribosylformylglycinamidine synthase linker" evidence="11">
    <location>
        <begin position="11"/>
        <end position="54"/>
    </location>
</feature>
<comment type="pathway">
    <text evidence="8">Purine metabolism; IMP biosynthesis via de novo pathway; 5-amino-1-(5-phospho-D-ribosyl)imidazole from N(2)-formyl-N(1)-(5-phospho-D-ribosyl)glycinamide: step 1/2.</text>
</comment>
<keyword evidence="4 8" id="KW-0547">Nucleotide-binding</keyword>
<feature type="binding site" evidence="8">
    <location>
        <position position="119"/>
    </location>
    <ligand>
        <name>Mg(2+)</name>
        <dbReference type="ChEBI" id="CHEBI:18420"/>
        <label>2</label>
    </ligand>
</feature>
<keyword evidence="7 8" id="KW-0460">Magnesium</keyword>